<accession>A0A8S2Q982</accession>
<dbReference type="GO" id="GO:0006096">
    <property type="term" value="P:glycolytic process"/>
    <property type="evidence" value="ECO:0007669"/>
    <property type="project" value="UniProtKB-KW"/>
</dbReference>
<dbReference type="GO" id="GO:0008865">
    <property type="term" value="F:fructokinase activity"/>
    <property type="evidence" value="ECO:0007669"/>
    <property type="project" value="TreeGrafter"/>
</dbReference>
<dbReference type="AlphaFoldDB" id="A0A8S2Q982"/>
<dbReference type="PRINTS" id="PR00475">
    <property type="entry name" value="HEXOKINASE"/>
</dbReference>
<dbReference type="InterPro" id="IPR022672">
    <property type="entry name" value="Hexokinase_N"/>
</dbReference>
<evidence type="ECO:0000313" key="10">
    <source>
        <dbReference type="Proteomes" id="UP000676336"/>
    </source>
</evidence>
<dbReference type="GO" id="GO:0005536">
    <property type="term" value="F:D-glucose binding"/>
    <property type="evidence" value="ECO:0007669"/>
    <property type="project" value="InterPro"/>
</dbReference>
<evidence type="ECO:0000256" key="6">
    <source>
        <dbReference type="ARBA" id="ARBA00048160"/>
    </source>
</evidence>
<keyword evidence="7" id="KW-0418">Kinase</keyword>
<comment type="catalytic activity">
    <reaction evidence="6">
        <text>D-glucose + ATP = D-glucose 6-phosphate + ADP + H(+)</text>
        <dbReference type="Rhea" id="RHEA:17825"/>
        <dbReference type="ChEBI" id="CHEBI:4167"/>
        <dbReference type="ChEBI" id="CHEBI:15378"/>
        <dbReference type="ChEBI" id="CHEBI:30616"/>
        <dbReference type="ChEBI" id="CHEBI:61548"/>
        <dbReference type="ChEBI" id="CHEBI:456216"/>
        <dbReference type="EC" id="2.7.1.1"/>
    </reaction>
    <physiologicalReaction direction="left-to-right" evidence="6">
        <dbReference type="Rhea" id="RHEA:17826"/>
    </physiologicalReaction>
</comment>
<keyword evidence="7" id="KW-0547">Nucleotide-binding</keyword>
<dbReference type="PANTHER" id="PTHR19443:SF16">
    <property type="entry name" value="HEXOKINASE TYPE 1-RELATED"/>
    <property type="match status" value="1"/>
</dbReference>
<evidence type="ECO:0000313" key="9">
    <source>
        <dbReference type="EMBL" id="CAF4092171.1"/>
    </source>
</evidence>
<dbReference type="PROSITE" id="PS51748">
    <property type="entry name" value="HEXOKINASE_2"/>
    <property type="match status" value="1"/>
</dbReference>
<feature type="domain" description="Chitin-binding type-2" evidence="8">
    <location>
        <begin position="44"/>
        <end position="98"/>
    </location>
</feature>
<dbReference type="SUPFAM" id="SSF53067">
    <property type="entry name" value="Actin-like ATPase domain"/>
    <property type="match status" value="1"/>
</dbReference>
<keyword evidence="7" id="KW-0067">ATP-binding</keyword>
<dbReference type="Gene3D" id="3.40.367.20">
    <property type="match status" value="1"/>
</dbReference>
<dbReference type="EC" id="2.7.1.-" evidence="7"/>
<reference evidence="9" key="1">
    <citation type="submission" date="2021-02" db="EMBL/GenBank/DDBJ databases">
        <authorList>
            <person name="Nowell W R."/>
        </authorList>
    </citation>
    <scope>NUCLEOTIDE SEQUENCE</scope>
</reference>
<dbReference type="GO" id="GO:0006006">
    <property type="term" value="P:glucose metabolic process"/>
    <property type="evidence" value="ECO:0007669"/>
    <property type="project" value="TreeGrafter"/>
</dbReference>
<dbReference type="InterPro" id="IPR002557">
    <property type="entry name" value="Chitin-bd_dom"/>
</dbReference>
<dbReference type="SUPFAM" id="SSF57625">
    <property type="entry name" value="Invertebrate chitin-binding proteins"/>
    <property type="match status" value="5"/>
</dbReference>
<feature type="domain" description="Chitin-binding type-2" evidence="8">
    <location>
        <begin position="249"/>
        <end position="307"/>
    </location>
</feature>
<feature type="non-terminal residue" evidence="9">
    <location>
        <position position="1"/>
    </location>
</feature>
<evidence type="ECO:0000256" key="3">
    <source>
        <dbReference type="ARBA" id="ARBA00023152"/>
    </source>
</evidence>
<dbReference type="GO" id="GO:0005829">
    <property type="term" value="C:cytosol"/>
    <property type="evidence" value="ECO:0007669"/>
    <property type="project" value="TreeGrafter"/>
</dbReference>
<dbReference type="GO" id="GO:0004340">
    <property type="term" value="F:glucokinase activity"/>
    <property type="evidence" value="ECO:0007669"/>
    <property type="project" value="TreeGrafter"/>
</dbReference>
<sequence>TTSTVKKDKISLSSKRNETSQVKKLARFTKEEKSPAIAYMSEVGSRCSDDGFYADRDDCRKFHVCYGGTQSVRWCKDGMLWDEIKIGCSAQSITSCIGGRKKWGYDEATTTMQSTTTTGTLTAKGNYTCRPGATGFFADPSSCSIYHWCVLGVLQSTHRCNSGLHFSASANGCLWPKDAECEGQIAPPYSPIECTPGTSGYFPDPYDCSVFHYCDGARSQSDSLLCSSGLIWSSRLESCAWPHEVTECQNSCPPNYSSQMRFADPVTCSQYVQCVDGHLEQRTCPNKFLFDRITKTCKPYEQAECHGGKPDAFMGTPTTTAPPTTTPDILTSNSGSLDIIKRPRSIRFSCVSDGYFGDSTDCRIYHVCVDGRDYRSMCAAGLAWEPLLRLYDALASTLRVGFYGVAACSVVGIAAYIGYKAAGPNETYALKSRHPESNDQIEKVLESLRLDDEKLRQIMQLLEQEMDAGLSPATHKSADVKMFPTYVRNIADGSETGQVLALDLGGTNFRVLLVTLSPQPRIDLKSKIFVIPQSIMLGPGVNLFRHLADCLLDFMKKEKLDKSGVHYPLGKVCKSNNMRHPSNHFPLGFTFSFPCKQEGLASARLTAWTKGFTCSDVVDSDVVKMLQDAIDEKVIIQKR</sequence>
<protein>
    <recommendedName>
        <fullName evidence="7">Phosphotransferase</fullName>
        <ecNumber evidence="7">2.7.1.-</ecNumber>
    </recommendedName>
</protein>
<comment type="pathway">
    <text evidence="1">Carbohydrate degradation; glycolysis; D-glyceraldehyde 3-phosphate and glycerone phosphate from D-glucose: step 1/4.</text>
</comment>
<comment type="caution">
    <text evidence="9">The sequence shown here is derived from an EMBL/GenBank/DDBJ whole genome shotgun (WGS) entry which is preliminary data.</text>
</comment>
<dbReference type="SMART" id="SM00494">
    <property type="entry name" value="ChtBD2"/>
    <property type="match status" value="5"/>
</dbReference>
<name>A0A8S2Q982_9BILA</name>
<feature type="domain" description="Chitin-binding type-2" evidence="8">
    <location>
        <begin position="191"/>
        <end position="248"/>
    </location>
</feature>
<dbReference type="EMBL" id="CAJOBI010007680">
    <property type="protein sequence ID" value="CAF4092171.1"/>
    <property type="molecule type" value="Genomic_DNA"/>
</dbReference>
<dbReference type="InterPro" id="IPR001312">
    <property type="entry name" value="Hexokinase"/>
</dbReference>
<proteinExistence type="inferred from homology"/>
<dbReference type="PANTHER" id="PTHR19443">
    <property type="entry name" value="HEXOKINASE"/>
    <property type="match status" value="1"/>
</dbReference>
<keyword evidence="3 7" id="KW-0324">Glycolysis</keyword>
<dbReference type="Pfam" id="PF01607">
    <property type="entry name" value="CBM_14"/>
    <property type="match status" value="5"/>
</dbReference>
<keyword evidence="7" id="KW-0808">Transferase</keyword>
<dbReference type="Pfam" id="PF00349">
    <property type="entry name" value="Hexokinase_1"/>
    <property type="match status" value="1"/>
</dbReference>
<dbReference type="PROSITE" id="PS50940">
    <property type="entry name" value="CHIT_BIND_II"/>
    <property type="match status" value="4"/>
</dbReference>
<dbReference type="Gene3D" id="3.30.420.40">
    <property type="match status" value="1"/>
</dbReference>
<dbReference type="Proteomes" id="UP000676336">
    <property type="component" value="Unassembled WGS sequence"/>
</dbReference>
<dbReference type="GO" id="GO:0001678">
    <property type="term" value="P:intracellular glucose homeostasis"/>
    <property type="evidence" value="ECO:0007669"/>
    <property type="project" value="InterPro"/>
</dbReference>
<dbReference type="GO" id="GO:0008061">
    <property type="term" value="F:chitin binding"/>
    <property type="evidence" value="ECO:0007669"/>
    <property type="project" value="InterPro"/>
</dbReference>
<evidence type="ECO:0000256" key="7">
    <source>
        <dbReference type="RuleBase" id="RU362007"/>
    </source>
</evidence>
<evidence type="ECO:0000256" key="2">
    <source>
        <dbReference type="ARBA" id="ARBA00005028"/>
    </source>
</evidence>
<evidence type="ECO:0000256" key="5">
    <source>
        <dbReference type="ARBA" id="ARBA00047905"/>
    </source>
</evidence>
<comment type="catalytic activity">
    <reaction evidence="4">
        <text>a D-hexose + ATP = a D-hexose 6-phosphate + ADP + H(+)</text>
        <dbReference type="Rhea" id="RHEA:22740"/>
        <dbReference type="ChEBI" id="CHEBI:4194"/>
        <dbReference type="ChEBI" id="CHEBI:15378"/>
        <dbReference type="ChEBI" id="CHEBI:30616"/>
        <dbReference type="ChEBI" id="CHEBI:229467"/>
        <dbReference type="ChEBI" id="CHEBI:456216"/>
        <dbReference type="EC" id="2.7.1.1"/>
    </reaction>
    <physiologicalReaction direction="left-to-right" evidence="4">
        <dbReference type="Rhea" id="RHEA:22741"/>
    </physiologicalReaction>
</comment>
<dbReference type="GO" id="GO:0005739">
    <property type="term" value="C:mitochondrion"/>
    <property type="evidence" value="ECO:0007669"/>
    <property type="project" value="TreeGrafter"/>
</dbReference>
<dbReference type="Gene3D" id="2.170.140.10">
    <property type="entry name" value="Chitin binding domain"/>
    <property type="match status" value="5"/>
</dbReference>
<comment type="similarity">
    <text evidence="7">Belongs to the hexokinase family.</text>
</comment>
<evidence type="ECO:0000256" key="4">
    <source>
        <dbReference type="ARBA" id="ARBA00044613"/>
    </source>
</evidence>
<feature type="domain" description="Chitin-binding type-2" evidence="8">
    <location>
        <begin position="126"/>
        <end position="183"/>
    </location>
</feature>
<evidence type="ECO:0000259" key="8">
    <source>
        <dbReference type="PROSITE" id="PS50940"/>
    </source>
</evidence>
<dbReference type="GO" id="GO:0005524">
    <property type="term" value="F:ATP binding"/>
    <property type="evidence" value="ECO:0007669"/>
    <property type="project" value="UniProtKB-UniRule"/>
</dbReference>
<comment type="catalytic activity">
    <reaction evidence="5">
        <text>D-fructose + ATP = D-fructose 6-phosphate + ADP + H(+)</text>
        <dbReference type="Rhea" id="RHEA:16125"/>
        <dbReference type="ChEBI" id="CHEBI:15378"/>
        <dbReference type="ChEBI" id="CHEBI:30616"/>
        <dbReference type="ChEBI" id="CHEBI:37721"/>
        <dbReference type="ChEBI" id="CHEBI:61527"/>
        <dbReference type="ChEBI" id="CHEBI:456216"/>
        <dbReference type="EC" id="2.7.1.1"/>
    </reaction>
    <physiologicalReaction direction="left-to-right" evidence="5">
        <dbReference type="Rhea" id="RHEA:16126"/>
    </physiologicalReaction>
</comment>
<dbReference type="InterPro" id="IPR043129">
    <property type="entry name" value="ATPase_NBD"/>
</dbReference>
<gene>
    <name evidence="9" type="ORF">SMN809_LOCUS16898</name>
</gene>
<dbReference type="InterPro" id="IPR036508">
    <property type="entry name" value="Chitin-bd_dom_sf"/>
</dbReference>
<comment type="pathway">
    <text evidence="2">Carbohydrate metabolism; hexose metabolism.</text>
</comment>
<dbReference type="GO" id="GO:0005576">
    <property type="term" value="C:extracellular region"/>
    <property type="evidence" value="ECO:0007669"/>
    <property type="project" value="InterPro"/>
</dbReference>
<evidence type="ECO:0000256" key="1">
    <source>
        <dbReference type="ARBA" id="ARBA00004888"/>
    </source>
</evidence>
<organism evidence="9 10">
    <name type="scientific">Rotaria magnacalcarata</name>
    <dbReference type="NCBI Taxonomy" id="392030"/>
    <lineage>
        <taxon>Eukaryota</taxon>
        <taxon>Metazoa</taxon>
        <taxon>Spiralia</taxon>
        <taxon>Gnathifera</taxon>
        <taxon>Rotifera</taxon>
        <taxon>Eurotatoria</taxon>
        <taxon>Bdelloidea</taxon>
        <taxon>Philodinida</taxon>
        <taxon>Philodinidae</taxon>
        <taxon>Rotaria</taxon>
    </lineage>
</organism>